<dbReference type="EMBL" id="BMAW01011481">
    <property type="protein sequence ID" value="GFT24049.1"/>
    <property type="molecule type" value="Genomic_DNA"/>
</dbReference>
<evidence type="ECO:0000313" key="2">
    <source>
        <dbReference type="Proteomes" id="UP000887013"/>
    </source>
</evidence>
<keyword evidence="2" id="KW-1185">Reference proteome</keyword>
<gene>
    <name evidence="1" type="ORF">NPIL_71291</name>
</gene>
<proteinExistence type="predicted"/>
<organism evidence="1 2">
    <name type="scientific">Nephila pilipes</name>
    <name type="common">Giant wood spider</name>
    <name type="synonym">Nephila maculata</name>
    <dbReference type="NCBI Taxonomy" id="299642"/>
    <lineage>
        <taxon>Eukaryota</taxon>
        <taxon>Metazoa</taxon>
        <taxon>Ecdysozoa</taxon>
        <taxon>Arthropoda</taxon>
        <taxon>Chelicerata</taxon>
        <taxon>Arachnida</taxon>
        <taxon>Araneae</taxon>
        <taxon>Araneomorphae</taxon>
        <taxon>Entelegynae</taxon>
        <taxon>Araneoidea</taxon>
        <taxon>Nephilidae</taxon>
        <taxon>Nephila</taxon>
    </lineage>
</organism>
<sequence>MSTSRSKRFFLCANKRATNHAEARRLQAVCENCDMSHQTRILDGGTNLLHSETGIWLHGFWCLYVGCGLSNAAFQCIMNNQRRDNKEMGESSTNHRSRPP</sequence>
<dbReference type="AlphaFoldDB" id="A0A8X6TMK8"/>
<reference evidence="1" key="1">
    <citation type="submission" date="2020-08" db="EMBL/GenBank/DDBJ databases">
        <title>Multicomponent nature underlies the extraordinary mechanical properties of spider dragline silk.</title>
        <authorList>
            <person name="Kono N."/>
            <person name="Nakamura H."/>
            <person name="Mori M."/>
            <person name="Yoshida Y."/>
            <person name="Ohtoshi R."/>
            <person name="Malay A.D."/>
            <person name="Moran D.A.P."/>
            <person name="Tomita M."/>
            <person name="Numata K."/>
            <person name="Arakawa K."/>
        </authorList>
    </citation>
    <scope>NUCLEOTIDE SEQUENCE</scope>
</reference>
<dbReference type="Proteomes" id="UP000887013">
    <property type="component" value="Unassembled WGS sequence"/>
</dbReference>
<accession>A0A8X6TMK8</accession>
<comment type="caution">
    <text evidence="1">The sequence shown here is derived from an EMBL/GenBank/DDBJ whole genome shotgun (WGS) entry which is preliminary data.</text>
</comment>
<evidence type="ECO:0000313" key="1">
    <source>
        <dbReference type="EMBL" id="GFT24049.1"/>
    </source>
</evidence>
<name>A0A8X6TMK8_NEPPI</name>
<protein>
    <submittedName>
        <fullName evidence="1">Uncharacterized protein</fullName>
    </submittedName>
</protein>